<dbReference type="AlphaFoldDB" id="A0A812DVV9"/>
<accession>A0A812DVV9</accession>
<feature type="transmembrane region" description="Helical" evidence="1">
    <location>
        <begin position="92"/>
        <end position="110"/>
    </location>
</feature>
<gene>
    <name evidence="2" type="ORF">SPHA_59547</name>
</gene>
<evidence type="ECO:0000256" key="1">
    <source>
        <dbReference type="SAM" id="Phobius"/>
    </source>
</evidence>
<feature type="transmembrane region" description="Helical" evidence="1">
    <location>
        <begin position="12"/>
        <end position="32"/>
    </location>
</feature>
<keyword evidence="1" id="KW-1133">Transmembrane helix</keyword>
<keyword evidence="1" id="KW-0472">Membrane</keyword>
<reference evidence="2" key="1">
    <citation type="submission" date="2021-01" db="EMBL/GenBank/DDBJ databases">
        <authorList>
            <person name="Li R."/>
            <person name="Bekaert M."/>
        </authorList>
    </citation>
    <scope>NUCLEOTIDE SEQUENCE</scope>
    <source>
        <strain evidence="2">Farmed</strain>
    </source>
</reference>
<dbReference type="Proteomes" id="UP000597762">
    <property type="component" value="Unassembled WGS sequence"/>
</dbReference>
<feature type="transmembrane region" description="Helical" evidence="1">
    <location>
        <begin position="144"/>
        <end position="163"/>
    </location>
</feature>
<evidence type="ECO:0000313" key="2">
    <source>
        <dbReference type="EMBL" id="CAE1307471.1"/>
    </source>
</evidence>
<proteinExistence type="predicted"/>
<comment type="caution">
    <text evidence="2">The sequence shown here is derived from an EMBL/GenBank/DDBJ whole genome shotgun (WGS) entry which is preliminary data.</text>
</comment>
<sequence length="164" mass="18631">MRTLLYPVFPSLGLSSFICIPFSWNIQLYPVYPRRIPSSILYCFTYAHPPLSCIPFPLSSFICIPSLGIQLYPVFPSLGIFLYLYPLSYSPSLICIPSLGISSFILYSLLWEYLYLYPSLGAPPLSCFPQAYHPLSCIPSPKRIILYPVFFTLAISSFILYSLI</sequence>
<dbReference type="EMBL" id="CAHIKZ030004123">
    <property type="protein sequence ID" value="CAE1307471.1"/>
    <property type="molecule type" value="Genomic_DNA"/>
</dbReference>
<keyword evidence="3" id="KW-1185">Reference proteome</keyword>
<evidence type="ECO:0000313" key="3">
    <source>
        <dbReference type="Proteomes" id="UP000597762"/>
    </source>
</evidence>
<feature type="transmembrane region" description="Helical" evidence="1">
    <location>
        <begin position="64"/>
        <end position="85"/>
    </location>
</feature>
<keyword evidence="1" id="KW-0812">Transmembrane</keyword>
<protein>
    <submittedName>
        <fullName evidence="2">Uncharacterized protein</fullName>
    </submittedName>
</protein>
<name>A0A812DVV9_ACAPH</name>
<organism evidence="2 3">
    <name type="scientific">Acanthosepion pharaonis</name>
    <name type="common">Pharaoh cuttlefish</name>
    <name type="synonym">Sepia pharaonis</name>
    <dbReference type="NCBI Taxonomy" id="158019"/>
    <lineage>
        <taxon>Eukaryota</taxon>
        <taxon>Metazoa</taxon>
        <taxon>Spiralia</taxon>
        <taxon>Lophotrochozoa</taxon>
        <taxon>Mollusca</taxon>
        <taxon>Cephalopoda</taxon>
        <taxon>Coleoidea</taxon>
        <taxon>Decapodiformes</taxon>
        <taxon>Sepiida</taxon>
        <taxon>Sepiina</taxon>
        <taxon>Sepiidae</taxon>
        <taxon>Acanthosepion</taxon>
    </lineage>
</organism>